<feature type="region of interest" description="Disordered" evidence="1">
    <location>
        <begin position="1"/>
        <end position="41"/>
    </location>
</feature>
<evidence type="ECO:0000313" key="3">
    <source>
        <dbReference type="Proteomes" id="UP001497497"/>
    </source>
</evidence>
<sequence length="204" mass="22654">MEPSYLVTSPDEVYPSVAPHSNEVFNSPAAEPSPDSNMEASSGIKSLVELYPLIELHSSETFNSYVVEPSLDKNVELEHPHRPSSDTEEKTGAGETSKTISRHPPEDKSPEQGKAQSAFQRRRQLMSDLDAITPCNDCDVWPRNDRRCGRLRQVNYDTSSRYLYGDVSSNDHGQGEGLEVIGTLTIECLVPPVHGLIYRNHVTS</sequence>
<proteinExistence type="predicted"/>
<dbReference type="AlphaFoldDB" id="A0AAV2HE88"/>
<organism evidence="2 3">
    <name type="scientific">Lymnaea stagnalis</name>
    <name type="common">Great pond snail</name>
    <name type="synonym">Helix stagnalis</name>
    <dbReference type="NCBI Taxonomy" id="6523"/>
    <lineage>
        <taxon>Eukaryota</taxon>
        <taxon>Metazoa</taxon>
        <taxon>Spiralia</taxon>
        <taxon>Lophotrochozoa</taxon>
        <taxon>Mollusca</taxon>
        <taxon>Gastropoda</taxon>
        <taxon>Heterobranchia</taxon>
        <taxon>Euthyneura</taxon>
        <taxon>Panpulmonata</taxon>
        <taxon>Hygrophila</taxon>
        <taxon>Lymnaeoidea</taxon>
        <taxon>Lymnaeidae</taxon>
        <taxon>Lymnaea</taxon>
    </lineage>
</organism>
<name>A0AAV2HE88_LYMST</name>
<feature type="region of interest" description="Disordered" evidence="1">
    <location>
        <begin position="74"/>
        <end position="120"/>
    </location>
</feature>
<comment type="caution">
    <text evidence="2">The sequence shown here is derived from an EMBL/GenBank/DDBJ whole genome shotgun (WGS) entry which is preliminary data.</text>
</comment>
<gene>
    <name evidence="2" type="ORF">GSLYS_00005735001</name>
</gene>
<accession>A0AAV2HE88</accession>
<dbReference type="EMBL" id="CAXITT010000094">
    <property type="protein sequence ID" value="CAL1531640.1"/>
    <property type="molecule type" value="Genomic_DNA"/>
</dbReference>
<keyword evidence="3" id="KW-1185">Reference proteome</keyword>
<protein>
    <submittedName>
        <fullName evidence="2">Uncharacterized protein</fullName>
    </submittedName>
</protein>
<evidence type="ECO:0000313" key="2">
    <source>
        <dbReference type="EMBL" id="CAL1531640.1"/>
    </source>
</evidence>
<dbReference type="Proteomes" id="UP001497497">
    <property type="component" value="Unassembled WGS sequence"/>
</dbReference>
<reference evidence="2 3" key="1">
    <citation type="submission" date="2024-04" db="EMBL/GenBank/DDBJ databases">
        <authorList>
            <consortium name="Genoscope - CEA"/>
            <person name="William W."/>
        </authorList>
    </citation>
    <scope>NUCLEOTIDE SEQUENCE [LARGE SCALE GENOMIC DNA]</scope>
</reference>
<evidence type="ECO:0000256" key="1">
    <source>
        <dbReference type="SAM" id="MobiDB-lite"/>
    </source>
</evidence>
<feature type="compositionally biased region" description="Basic and acidic residues" evidence="1">
    <location>
        <begin position="74"/>
        <end position="92"/>
    </location>
</feature>